<protein>
    <recommendedName>
        <fullName evidence="3">Plasmid maintenance system killer protein</fullName>
    </recommendedName>
</protein>
<dbReference type="Proteomes" id="UP000019494">
    <property type="component" value="Unassembled WGS sequence"/>
</dbReference>
<dbReference type="PATRIC" id="fig|584657.3.peg.4"/>
<comment type="caution">
    <text evidence="1">The sequence shown here is derived from an EMBL/GenBank/DDBJ whole genome shotgun (WGS) entry which is preliminary data.</text>
</comment>
<evidence type="ECO:0000313" key="1">
    <source>
        <dbReference type="EMBL" id="EWT07952.1"/>
    </source>
</evidence>
<evidence type="ECO:0008006" key="3">
    <source>
        <dbReference type="Google" id="ProtNLM"/>
    </source>
</evidence>
<accession>W9GSA1</accession>
<sequence length="113" mass="12856">MSAAKSGTVPRPLKRGEFRIQFATSQAAKGWEALLGTTRNALVDAWDFLTRTPQESSFRCHQLKGELARVTHHGESHERWQYELPGGARIWFYVSGQTVFLVDVHTHHPNQTK</sequence>
<dbReference type="AlphaFoldDB" id="W9GSA1"/>
<dbReference type="SUPFAM" id="SSF143011">
    <property type="entry name" value="RelE-like"/>
    <property type="match status" value="1"/>
</dbReference>
<organism evidence="1 2">
    <name type="scientific">Intrasporangium chromatireducens Q5-1</name>
    <dbReference type="NCBI Taxonomy" id="584657"/>
    <lineage>
        <taxon>Bacteria</taxon>
        <taxon>Bacillati</taxon>
        <taxon>Actinomycetota</taxon>
        <taxon>Actinomycetes</taxon>
        <taxon>Micrococcales</taxon>
        <taxon>Intrasporangiaceae</taxon>
        <taxon>Intrasporangium</taxon>
    </lineage>
</organism>
<dbReference type="InterPro" id="IPR035093">
    <property type="entry name" value="RelE/ParE_toxin_dom_sf"/>
</dbReference>
<gene>
    <name evidence="1" type="ORF">N864_11535</name>
</gene>
<keyword evidence="2" id="KW-1185">Reference proteome</keyword>
<dbReference type="EMBL" id="AWQS01000001">
    <property type="protein sequence ID" value="EWT07952.1"/>
    <property type="molecule type" value="Genomic_DNA"/>
</dbReference>
<name>W9GSA1_9MICO</name>
<proteinExistence type="predicted"/>
<evidence type="ECO:0000313" key="2">
    <source>
        <dbReference type="Proteomes" id="UP000019494"/>
    </source>
</evidence>
<reference evidence="2" key="1">
    <citation type="submission" date="2013-08" db="EMBL/GenBank/DDBJ databases">
        <title>Intrasporangium oryzae NRRL B-24470.</title>
        <authorList>
            <person name="Liu H."/>
            <person name="Wang G."/>
        </authorList>
    </citation>
    <scope>NUCLEOTIDE SEQUENCE [LARGE SCALE GENOMIC DNA]</scope>
    <source>
        <strain evidence="2">Q5-1</strain>
    </source>
</reference>